<dbReference type="Gene3D" id="3.90.180.10">
    <property type="entry name" value="Medium-chain alcohol dehydrogenases, catalytic domain"/>
    <property type="match status" value="1"/>
</dbReference>
<dbReference type="Pfam" id="PF13602">
    <property type="entry name" value="ADH_zinc_N_2"/>
    <property type="match status" value="1"/>
</dbReference>
<dbReference type="EMBL" id="JAPDFR010000003">
    <property type="protein sequence ID" value="KAK0388343.1"/>
    <property type="molecule type" value="Genomic_DNA"/>
</dbReference>
<dbReference type="Proteomes" id="UP001175261">
    <property type="component" value="Unassembled WGS sequence"/>
</dbReference>
<dbReference type="GO" id="GO:0016491">
    <property type="term" value="F:oxidoreductase activity"/>
    <property type="evidence" value="ECO:0007669"/>
    <property type="project" value="InterPro"/>
</dbReference>
<dbReference type="CDD" id="cd05289">
    <property type="entry name" value="MDR_like_2"/>
    <property type="match status" value="1"/>
</dbReference>
<gene>
    <name evidence="3" type="ORF">NLU13_4588</name>
</gene>
<feature type="compositionally biased region" description="Polar residues" evidence="1">
    <location>
        <begin position="1"/>
        <end position="22"/>
    </location>
</feature>
<name>A0AA39GJ55_SARSR</name>
<protein>
    <recommendedName>
        <fullName evidence="2">Enoyl reductase (ER) domain-containing protein</fullName>
    </recommendedName>
</protein>
<dbReference type="InterPro" id="IPR011032">
    <property type="entry name" value="GroES-like_sf"/>
</dbReference>
<dbReference type="SUPFAM" id="SSF50129">
    <property type="entry name" value="GroES-like"/>
    <property type="match status" value="1"/>
</dbReference>
<feature type="domain" description="Enoyl reductase (ER)" evidence="2">
    <location>
        <begin position="18"/>
        <end position="336"/>
    </location>
</feature>
<dbReference type="InterPro" id="IPR050700">
    <property type="entry name" value="YIM1/Zinc_Alcohol_DH_Fams"/>
</dbReference>
<feature type="region of interest" description="Disordered" evidence="1">
    <location>
        <begin position="1"/>
        <end position="29"/>
    </location>
</feature>
<evidence type="ECO:0000259" key="2">
    <source>
        <dbReference type="SMART" id="SM00829"/>
    </source>
</evidence>
<reference evidence="3" key="1">
    <citation type="submission" date="2022-10" db="EMBL/GenBank/DDBJ databases">
        <title>Determination and structural analysis of whole genome sequence of Sarocladium strictum F4-1.</title>
        <authorList>
            <person name="Hu L."/>
            <person name="Jiang Y."/>
        </authorList>
    </citation>
    <scope>NUCLEOTIDE SEQUENCE</scope>
    <source>
        <strain evidence="3">F4-1</strain>
    </source>
</reference>
<dbReference type="GO" id="GO:0005739">
    <property type="term" value="C:mitochondrion"/>
    <property type="evidence" value="ECO:0007669"/>
    <property type="project" value="TreeGrafter"/>
</dbReference>
<dbReference type="PANTHER" id="PTHR11695:SF647">
    <property type="entry name" value="ENOYL REDUCTASE (ER) DOMAIN-CONTAINING PROTEIN"/>
    <property type="match status" value="1"/>
</dbReference>
<dbReference type="InterPro" id="IPR036291">
    <property type="entry name" value="NAD(P)-bd_dom_sf"/>
</dbReference>
<dbReference type="Gene3D" id="3.40.50.720">
    <property type="entry name" value="NAD(P)-binding Rossmann-like Domain"/>
    <property type="match status" value="1"/>
</dbReference>
<evidence type="ECO:0000313" key="3">
    <source>
        <dbReference type="EMBL" id="KAK0388343.1"/>
    </source>
</evidence>
<accession>A0AA39GJ55</accession>
<dbReference type="SMART" id="SM00829">
    <property type="entry name" value="PKS_ER"/>
    <property type="match status" value="1"/>
</dbReference>
<dbReference type="SUPFAM" id="SSF51735">
    <property type="entry name" value="NAD(P)-binding Rossmann-fold domains"/>
    <property type="match status" value="1"/>
</dbReference>
<proteinExistence type="predicted"/>
<dbReference type="AlphaFoldDB" id="A0AA39GJ55"/>
<evidence type="ECO:0000313" key="4">
    <source>
        <dbReference type="Proteomes" id="UP001175261"/>
    </source>
</evidence>
<dbReference type="PANTHER" id="PTHR11695">
    <property type="entry name" value="ALCOHOL DEHYDROGENASE RELATED"/>
    <property type="match status" value="1"/>
</dbReference>
<organism evidence="3 4">
    <name type="scientific">Sarocladium strictum</name>
    <name type="common">Black bundle disease fungus</name>
    <name type="synonym">Acremonium strictum</name>
    <dbReference type="NCBI Taxonomy" id="5046"/>
    <lineage>
        <taxon>Eukaryota</taxon>
        <taxon>Fungi</taxon>
        <taxon>Dikarya</taxon>
        <taxon>Ascomycota</taxon>
        <taxon>Pezizomycotina</taxon>
        <taxon>Sordariomycetes</taxon>
        <taxon>Hypocreomycetidae</taxon>
        <taxon>Hypocreales</taxon>
        <taxon>Sarocladiaceae</taxon>
        <taxon>Sarocladium</taxon>
    </lineage>
</organism>
<evidence type="ECO:0000256" key="1">
    <source>
        <dbReference type="SAM" id="MobiDB-lite"/>
    </source>
</evidence>
<dbReference type="InterPro" id="IPR020843">
    <property type="entry name" value="ER"/>
</dbReference>
<sequence>MEQLPTSMKTVRQLDPHSTTLTLDPATPVPETNEEYTHLLQVKATSPCLGELHWAAFFPDPTRERSPGTEASAIVVASPPDSPFQPGVEVFYRMFVGPTGLPVPGCLREYTTARQDTLARKPRNLSWEEAATVPLSALTAWQGLFDHGTLDGAALTDGSSEARAGNAKVRVLITGASGGVGLWLVQLAAAAGAGSIIALCHPSKADAVRARGATEIVPYTTQTITAWADSHEPVDLVVDTVGGQILDSTWAAIRTGGTILTIAPSGGVKRPAGVTKEVAKAEWYLVESRGSELEQIAKLLEEGKVSPNLDSVFDFEDYEAAFEKVQSRKTTGKVAIRVSV</sequence>
<comment type="caution">
    <text evidence="3">The sequence shown here is derived from an EMBL/GenBank/DDBJ whole genome shotgun (WGS) entry which is preliminary data.</text>
</comment>
<keyword evidence="4" id="KW-1185">Reference proteome</keyword>